<dbReference type="InterPro" id="IPR036318">
    <property type="entry name" value="FAD-bd_PCMH-like_sf"/>
</dbReference>
<organism evidence="6 7">
    <name type="scientific">Mycena albidolilacea</name>
    <dbReference type="NCBI Taxonomy" id="1033008"/>
    <lineage>
        <taxon>Eukaryota</taxon>
        <taxon>Fungi</taxon>
        <taxon>Dikarya</taxon>
        <taxon>Basidiomycota</taxon>
        <taxon>Agaricomycotina</taxon>
        <taxon>Agaricomycetes</taxon>
        <taxon>Agaricomycetidae</taxon>
        <taxon>Agaricales</taxon>
        <taxon>Marasmiineae</taxon>
        <taxon>Mycenaceae</taxon>
        <taxon>Mycena</taxon>
    </lineage>
</organism>
<dbReference type="GO" id="GO:0016491">
    <property type="term" value="F:oxidoreductase activity"/>
    <property type="evidence" value="ECO:0007669"/>
    <property type="project" value="UniProtKB-KW"/>
</dbReference>
<evidence type="ECO:0000259" key="5">
    <source>
        <dbReference type="PROSITE" id="PS51387"/>
    </source>
</evidence>
<comment type="caution">
    <text evidence="6">The sequence shown here is derived from an EMBL/GenBank/DDBJ whole genome shotgun (WGS) entry which is preliminary data.</text>
</comment>
<dbReference type="PANTHER" id="PTHR42973:SF7">
    <property type="entry name" value="FAD-BINDING PCMH-TYPE DOMAIN-CONTAINING PROTEIN"/>
    <property type="match status" value="1"/>
</dbReference>
<dbReference type="Gene3D" id="3.30.465.10">
    <property type="match status" value="1"/>
</dbReference>
<keyword evidence="3" id="KW-0274">FAD</keyword>
<keyword evidence="2" id="KW-0285">Flavoprotein</keyword>
<dbReference type="InterPro" id="IPR016169">
    <property type="entry name" value="FAD-bd_PCMH_sub2"/>
</dbReference>
<reference evidence="6" key="1">
    <citation type="submission" date="2023-03" db="EMBL/GenBank/DDBJ databases">
        <title>Massive genome expansion in bonnet fungi (Mycena s.s.) driven by repeated elements and novel gene families across ecological guilds.</title>
        <authorList>
            <consortium name="Lawrence Berkeley National Laboratory"/>
            <person name="Harder C.B."/>
            <person name="Miyauchi S."/>
            <person name="Viragh M."/>
            <person name="Kuo A."/>
            <person name="Thoen E."/>
            <person name="Andreopoulos B."/>
            <person name="Lu D."/>
            <person name="Skrede I."/>
            <person name="Drula E."/>
            <person name="Henrissat B."/>
            <person name="Morin E."/>
            <person name="Kohler A."/>
            <person name="Barry K."/>
            <person name="LaButti K."/>
            <person name="Morin E."/>
            <person name="Salamov A."/>
            <person name="Lipzen A."/>
            <person name="Mereny Z."/>
            <person name="Hegedus B."/>
            <person name="Baldrian P."/>
            <person name="Stursova M."/>
            <person name="Weitz H."/>
            <person name="Taylor A."/>
            <person name="Grigoriev I.V."/>
            <person name="Nagy L.G."/>
            <person name="Martin F."/>
            <person name="Kauserud H."/>
        </authorList>
    </citation>
    <scope>NUCLEOTIDE SEQUENCE</scope>
    <source>
        <strain evidence="6">CBHHK002</strain>
    </source>
</reference>
<dbReference type="PANTHER" id="PTHR42973">
    <property type="entry name" value="BINDING OXIDOREDUCTASE, PUTATIVE (AFU_ORTHOLOGUE AFUA_1G17690)-RELATED"/>
    <property type="match status" value="1"/>
</dbReference>
<keyword evidence="7" id="KW-1185">Reference proteome</keyword>
<dbReference type="GO" id="GO:0071949">
    <property type="term" value="F:FAD binding"/>
    <property type="evidence" value="ECO:0007669"/>
    <property type="project" value="InterPro"/>
</dbReference>
<evidence type="ECO:0000256" key="3">
    <source>
        <dbReference type="ARBA" id="ARBA00022827"/>
    </source>
</evidence>
<evidence type="ECO:0000313" key="6">
    <source>
        <dbReference type="EMBL" id="KAJ7309460.1"/>
    </source>
</evidence>
<dbReference type="Proteomes" id="UP001218218">
    <property type="component" value="Unassembled WGS sequence"/>
</dbReference>
<dbReference type="Pfam" id="PF01565">
    <property type="entry name" value="FAD_binding_4"/>
    <property type="match status" value="1"/>
</dbReference>
<proteinExistence type="inferred from homology"/>
<keyword evidence="4" id="KW-0560">Oxidoreductase</keyword>
<evidence type="ECO:0000256" key="2">
    <source>
        <dbReference type="ARBA" id="ARBA00022630"/>
    </source>
</evidence>
<feature type="domain" description="FAD-binding PCMH-type" evidence="5">
    <location>
        <begin position="89"/>
        <end position="258"/>
    </location>
</feature>
<dbReference type="PROSITE" id="PS51387">
    <property type="entry name" value="FAD_PCMH"/>
    <property type="match status" value="1"/>
</dbReference>
<sequence length="509" mass="55742">MVLRFEKDRGEEDLDGAITQAELMCRNDLQMRNSSHPSHFLTGFPSTTSHSSTMAFVPQLLAGLPELEILTDKNDYKFQEHTKRWSDIDRKIPAAIVLPASEEQIQQTVQWALRSSVPFVTKSGGHSLWSTIGEEGIIIDLSKYSGIEVDASGQRATLRGSILSKDVAVALAEAGLFTALGNGNTVGAIPYFLGGGASITSSITGFGSDQILSARMINAKGEFIEITEETEPDLLYAIRGAGQFFGLTTQLVVRAHPLSELGNAQGTIWVGSFVFPLDRAREVAAVMKVLMDDSTHATAGLMMVMAPPPARKPTLVIAARCTGSPGDASVAYKPLYDLNPLVANGGPVPIQNTSDGREVLAAKGGFKRFGVVGLRRFDEDAFLGMVEVWKKLVAECPDAANTAFNFQWDSRPVRKPAFESAMSLHDIRYWQNNLIWHTDPANREKVDGFNDESIAIMRGPDSSEYADFQNGTRTGPIELRFRGEGKVDKLRMLKRKWDPEGLFTTQLLD</sequence>
<dbReference type="Gene3D" id="3.40.462.20">
    <property type="match status" value="1"/>
</dbReference>
<name>A0AAD6Z6T6_9AGAR</name>
<dbReference type="EMBL" id="JARIHO010000081">
    <property type="protein sequence ID" value="KAJ7309460.1"/>
    <property type="molecule type" value="Genomic_DNA"/>
</dbReference>
<dbReference type="InterPro" id="IPR050416">
    <property type="entry name" value="FAD-linked_Oxidoreductase"/>
</dbReference>
<evidence type="ECO:0000313" key="7">
    <source>
        <dbReference type="Proteomes" id="UP001218218"/>
    </source>
</evidence>
<evidence type="ECO:0000256" key="4">
    <source>
        <dbReference type="ARBA" id="ARBA00023002"/>
    </source>
</evidence>
<dbReference type="SUPFAM" id="SSF56176">
    <property type="entry name" value="FAD-binding/transporter-associated domain-like"/>
    <property type="match status" value="1"/>
</dbReference>
<dbReference type="InterPro" id="IPR016167">
    <property type="entry name" value="FAD-bd_PCMH_sub1"/>
</dbReference>
<gene>
    <name evidence="6" type="ORF">DFH08DRAFT_899366</name>
</gene>
<accession>A0AAD6Z6T6</accession>
<dbReference type="InterPro" id="IPR006094">
    <property type="entry name" value="Oxid_FAD_bind_N"/>
</dbReference>
<dbReference type="InterPro" id="IPR016166">
    <property type="entry name" value="FAD-bd_PCMH"/>
</dbReference>
<dbReference type="Gene3D" id="3.30.43.10">
    <property type="entry name" value="Uridine Diphospho-n-acetylenolpyruvylglucosamine Reductase, domain 2"/>
    <property type="match status" value="1"/>
</dbReference>
<protein>
    <recommendedName>
        <fullName evidence="5">FAD-binding PCMH-type domain-containing protein</fullName>
    </recommendedName>
</protein>
<dbReference type="AlphaFoldDB" id="A0AAD6Z6T6"/>
<comment type="similarity">
    <text evidence="1">Belongs to the oxygen-dependent FAD-linked oxidoreductase family.</text>
</comment>
<evidence type="ECO:0000256" key="1">
    <source>
        <dbReference type="ARBA" id="ARBA00005466"/>
    </source>
</evidence>